<dbReference type="GO" id="GO:0047617">
    <property type="term" value="F:fatty acyl-CoA hydrolase activity"/>
    <property type="evidence" value="ECO:0007669"/>
    <property type="project" value="UniProtKB-EC"/>
</dbReference>
<evidence type="ECO:0000256" key="7">
    <source>
        <dbReference type="ARBA" id="ARBA00048062"/>
    </source>
</evidence>
<organism evidence="9 10">
    <name type="scientific">Caenimonas sedimenti</name>
    <dbReference type="NCBI Taxonomy" id="2596921"/>
    <lineage>
        <taxon>Bacteria</taxon>
        <taxon>Pseudomonadati</taxon>
        <taxon>Pseudomonadota</taxon>
        <taxon>Betaproteobacteria</taxon>
        <taxon>Burkholderiales</taxon>
        <taxon>Comamonadaceae</taxon>
        <taxon>Caenimonas</taxon>
    </lineage>
</organism>
<comment type="caution">
    <text evidence="9">The sequence shown here is derived from an EMBL/GenBank/DDBJ whole genome shotgun (WGS) entry which is preliminary data.</text>
</comment>
<dbReference type="AlphaFoldDB" id="A0A562ZQ65"/>
<dbReference type="PANTHER" id="PTHR43240:SF20">
    <property type="entry name" value="MEDIUM_LONG-CHAIN ACYL-COA THIOESTERASE YIGI"/>
    <property type="match status" value="1"/>
</dbReference>
<evidence type="ECO:0000256" key="4">
    <source>
        <dbReference type="ARBA" id="ARBA00038381"/>
    </source>
</evidence>
<keyword evidence="10" id="KW-1185">Reference proteome</keyword>
<dbReference type="Pfam" id="PF03061">
    <property type="entry name" value="4HBT"/>
    <property type="match status" value="1"/>
</dbReference>
<comment type="similarity">
    <text evidence="4">Belongs to the YigI thioesterase family.</text>
</comment>
<dbReference type="EC" id="3.1.2.20" evidence="5"/>
<evidence type="ECO:0000313" key="10">
    <source>
        <dbReference type="Proteomes" id="UP000318199"/>
    </source>
</evidence>
<reference evidence="9 10" key="1">
    <citation type="submission" date="2019-07" db="EMBL/GenBank/DDBJ databases">
        <title>Caenimonas sedimenti sp. nov., isolated from activated sludge.</title>
        <authorList>
            <person name="Xu J."/>
        </authorList>
    </citation>
    <scope>NUCLEOTIDE SEQUENCE [LARGE SCALE GENOMIC DNA]</scope>
    <source>
        <strain evidence="9 10">HX-9-20</strain>
    </source>
</reference>
<keyword evidence="1" id="KW-0378">Hydrolase</keyword>
<dbReference type="InterPro" id="IPR006683">
    <property type="entry name" value="Thioestr_dom"/>
</dbReference>
<evidence type="ECO:0000256" key="1">
    <source>
        <dbReference type="ARBA" id="ARBA00022801"/>
    </source>
</evidence>
<sequence>MDAPRFEPADAGYAARVRASFDRQPAMATIGAALAAVEPGRVVIELAWQQALTQQHGFLHAGMVATALDSACGYAGFSLMPEEAAVLTIEFKINLLAPAQGERFRMEGLVIKPGRTVTVTEGRAYAIAGGREKLVATMGATLMAVVGREGIKH</sequence>
<evidence type="ECO:0000259" key="8">
    <source>
        <dbReference type="Pfam" id="PF03061"/>
    </source>
</evidence>
<dbReference type="SUPFAM" id="SSF54637">
    <property type="entry name" value="Thioesterase/thiol ester dehydrase-isomerase"/>
    <property type="match status" value="1"/>
</dbReference>
<proteinExistence type="inferred from homology"/>
<dbReference type="EMBL" id="VOBQ01000011">
    <property type="protein sequence ID" value="TWO70730.1"/>
    <property type="molecule type" value="Genomic_DNA"/>
</dbReference>
<evidence type="ECO:0000256" key="2">
    <source>
        <dbReference type="ARBA" id="ARBA00035880"/>
    </source>
</evidence>
<evidence type="ECO:0000256" key="5">
    <source>
        <dbReference type="ARBA" id="ARBA00038894"/>
    </source>
</evidence>
<gene>
    <name evidence="9" type="ORF">FN976_14350</name>
</gene>
<comment type="catalytic activity">
    <reaction evidence="3">
        <text>a long-chain fatty acyl-CoA + H2O = a long-chain fatty acid + CoA + H(+)</text>
        <dbReference type="Rhea" id="RHEA:67680"/>
        <dbReference type="ChEBI" id="CHEBI:15377"/>
        <dbReference type="ChEBI" id="CHEBI:15378"/>
        <dbReference type="ChEBI" id="CHEBI:57287"/>
        <dbReference type="ChEBI" id="CHEBI:57560"/>
        <dbReference type="ChEBI" id="CHEBI:83139"/>
    </reaction>
</comment>
<comment type="catalytic activity">
    <reaction evidence="2">
        <text>a fatty acyl-CoA + H2O = a fatty acid + CoA + H(+)</text>
        <dbReference type="Rhea" id="RHEA:16781"/>
        <dbReference type="ChEBI" id="CHEBI:15377"/>
        <dbReference type="ChEBI" id="CHEBI:15378"/>
        <dbReference type="ChEBI" id="CHEBI:28868"/>
        <dbReference type="ChEBI" id="CHEBI:57287"/>
        <dbReference type="ChEBI" id="CHEBI:77636"/>
        <dbReference type="EC" id="3.1.2.20"/>
    </reaction>
</comment>
<dbReference type="NCBIfam" id="TIGR00369">
    <property type="entry name" value="unchar_dom_1"/>
    <property type="match status" value="1"/>
</dbReference>
<dbReference type="Proteomes" id="UP000318199">
    <property type="component" value="Unassembled WGS sequence"/>
</dbReference>
<dbReference type="OrthoDB" id="8525891at2"/>
<comment type="catalytic activity">
    <reaction evidence="7">
        <text>a medium-chain fatty acyl-CoA + H2O = a medium-chain fatty acid + CoA + H(+)</text>
        <dbReference type="Rhea" id="RHEA:68184"/>
        <dbReference type="ChEBI" id="CHEBI:15377"/>
        <dbReference type="ChEBI" id="CHEBI:15378"/>
        <dbReference type="ChEBI" id="CHEBI:57287"/>
        <dbReference type="ChEBI" id="CHEBI:59558"/>
        <dbReference type="ChEBI" id="CHEBI:90546"/>
    </reaction>
</comment>
<evidence type="ECO:0000313" key="9">
    <source>
        <dbReference type="EMBL" id="TWO70730.1"/>
    </source>
</evidence>
<dbReference type="Gene3D" id="3.10.129.10">
    <property type="entry name" value="Hotdog Thioesterase"/>
    <property type="match status" value="1"/>
</dbReference>
<dbReference type="InterPro" id="IPR003736">
    <property type="entry name" value="PAAI_dom"/>
</dbReference>
<protein>
    <recommendedName>
        <fullName evidence="6">Medium/long-chain acyl-CoA thioesterase YigI</fullName>
        <ecNumber evidence="5">3.1.2.20</ecNumber>
    </recommendedName>
</protein>
<dbReference type="InterPro" id="IPR029069">
    <property type="entry name" value="HotDog_dom_sf"/>
</dbReference>
<evidence type="ECO:0000256" key="6">
    <source>
        <dbReference type="ARBA" id="ARBA00040062"/>
    </source>
</evidence>
<feature type="domain" description="Thioesterase" evidence="8">
    <location>
        <begin position="56"/>
        <end position="126"/>
    </location>
</feature>
<dbReference type="RefSeq" id="WP_145893723.1">
    <property type="nucleotide sequence ID" value="NZ_VOBQ01000011.1"/>
</dbReference>
<accession>A0A562ZQ65</accession>
<dbReference type="CDD" id="cd03443">
    <property type="entry name" value="PaaI_thioesterase"/>
    <property type="match status" value="1"/>
</dbReference>
<dbReference type="PANTHER" id="PTHR43240">
    <property type="entry name" value="1,4-DIHYDROXY-2-NAPHTHOYL-COA THIOESTERASE 1"/>
    <property type="match status" value="1"/>
</dbReference>
<name>A0A562ZQ65_9BURK</name>
<evidence type="ECO:0000256" key="3">
    <source>
        <dbReference type="ARBA" id="ARBA00036002"/>
    </source>
</evidence>